<evidence type="ECO:0000313" key="2">
    <source>
        <dbReference type="Proteomes" id="UP000762676"/>
    </source>
</evidence>
<dbReference type="EMBL" id="BMAT01012761">
    <property type="protein sequence ID" value="GFR98742.1"/>
    <property type="molecule type" value="Genomic_DNA"/>
</dbReference>
<name>A0AAV4HKP8_9GAST</name>
<accession>A0AAV4HKP8</accession>
<sequence length="82" mass="9575">MKTFEAAFPKVEVRLIQLRTRMMQTAVVGDHFKGREEQRMKQDLQYNGPGKVVRSQSIDMIESDKLRKLDFNDITEAFAAKR</sequence>
<evidence type="ECO:0000313" key="1">
    <source>
        <dbReference type="EMBL" id="GFR98742.1"/>
    </source>
</evidence>
<protein>
    <submittedName>
        <fullName evidence="1">Uncharacterized protein</fullName>
    </submittedName>
</protein>
<reference evidence="1 2" key="1">
    <citation type="journal article" date="2021" name="Elife">
        <title>Chloroplast acquisition without the gene transfer in kleptoplastic sea slugs, Plakobranchus ocellatus.</title>
        <authorList>
            <person name="Maeda T."/>
            <person name="Takahashi S."/>
            <person name="Yoshida T."/>
            <person name="Shimamura S."/>
            <person name="Takaki Y."/>
            <person name="Nagai Y."/>
            <person name="Toyoda A."/>
            <person name="Suzuki Y."/>
            <person name="Arimoto A."/>
            <person name="Ishii H."/>
            <person name="Satoh N."/>
            <person name="Nishiyama T."/>
            <person name="Hasebe M."/>
            <person name="Maruyama T."/>
            <person name="Minagawa J."/>
            <person name="Obokata J."/>
            <person name="Shigenobu S."/>
        </authorList>
    </citation>
    <scope>NUCLEOTIDE SEQUENCE [LARGE SCALE GENOMIC DNA]</scope>
</reference>
<dbReference type="AlphaFoldDB" id="A0AAV4HKP8"/>
<keyword evidence="2" id="KW-1185">Reference proteome</keyword>
<dbReference type="Proteomes" id="UP000762676">
    <property type="component" value="Unassembled WGS sequence"/>
</dbReference>
<gene>
    <name evidence="1" type="ORF">ElyMa_006357200</name>
</gene>
<proteinExistence type="predicted"/>
<comment type="caution">
    <text evidence="1">The sequence shown here is derived from an EMBL/GenBank/DDBJ whole genome shotgun (WGS) entry which is preliminary data.</text>
</comment>
<organism evidence="1 2">
    <name type="scientific">Elysia marginata</name>
    <dbReference type="NCBI Taxonomy" id="1093978"/>
    <lineage>
        <taxon>Eukaryota</taxon>
        <taxon>Metazoa</taxon>
        <taxon>Spiralia</taxon>
        <taxon>Lophotrochozoa</taxon>
        <taxon>Mollusca</taxon>
        <taxon>Gastropoda</taxon>
        <taxon>Heterobranchia</taxon>
        <taxon>Euthyneura</taxon>
        <taxon>Panpulmonata</taxon>
        <taxon>Sacoglossa</taxon>
        <taxon>Placobranchoidea</taxon>
        <taxon>Plakobranchidae</taxon>
        <taxon>Elysia</taxon>
    </lineage>
</organism>